<evidence type="ECO:0000313" key="5">
    <source>
        <dbReference type="EMBL" id="OQV19909.1"/>
    </source>
</evidence>
<dbReference type="PROSITE" id="PS00284">
    <property type="entry name" value="SERPIN"/>
    <property type="match status" value="1"/>
</dbReference>
<evidence type="ECO:0000256" key="3">
    <source>
        <dbReference type="SAM" id="SignalP"/>
    </source>
</evidence>
<dbReference type="InterPro" id="IPR000215">
    <property type="entry name" value="Serpin_fam"/>
</dbReference>
<accession>A0A1W0WXH4</accession>
<dbReference type="Gene3D" id="3.30.497.10">
    <property type="entry name" value="Antithrombin, subunit I, domain 2"/>
    <property type="match status" value="1"/>
</dbReference>
<feature type="signal peptide" evidence="3">
    <location>
        <begin position="1"/>
        <end position="19"/>
    </location>
</feature>
<name>A0A1W0WXH4_HYPEX</name>
<dbReference type="InterPro" id="IPR023796">
    <property type="entry name" value="Serpin_dom"/>
</dbReference>
<dbReference type="SMART" id="SM00093">
    <property type="entry name" value="SERPIN"/>
    <property type="match status" value="1"/>
</dbReference>
<comment type="similarity">
    <text evidence="1 2">Belongs to the serpin family.</text>
</comment>
<dbReference type="PANTHER" id="PTHR11461:SF211">
    <property type="entry name" value="GH10112P-RELATED"/>
    <property type="match status" value="1"/>
</dbReference>
<dbReference type="GO" id="GO:0004867">
    <property type="term" value="F:serine-type endopeptidase inhibitor activity"/>
    <property type="evidence" value="ECO:0007669"/>
    <property type="project" value="InterPro"/>
</dbReference>
<gene>
    <name evidence="5" type="ORF">BV898_06177</name>
</gene>
<dbReference type="InterPro" id="IPR042178">
    <property type="entry name" value="Serpin_sf_1"/>
</dbReference>
<dbReference type="Gene3D" id="2.30.39.10">
    <property type="entry name" value="Alpha-1-antitrypsin, domain 1"/>
    <property type="match status" value="1"/>
</dbReference>
<reference evidence="6" key="1">
    <citation type="submission" date="2017-01" db="EMBL/GenBank/DDBJ databases">
        <title>Comparative genomics of anhydrobiosis in the tardigrade Hypsibius dujardini.</title>
        <authorList>
            <person name="Yoshida Y."/>
            <person name="Koutsovoulos G."/>
            <person name="Laetsch D."/>
            <person name="Stevens L."/>
            <person name="Kumar S."/>
            <person name="Horikawa D."/>
            <person name="Ishino K."/>
            <person name="Komine S."/>
            <person name="Tomita M."/>
            <person name="Blaxter M."/>
            <person name="Arakawa K."/>
        </authorList>
    </citation>
    <scope>NUCLEOTIDE SEQUENCE [LARGE SCALE GENOMIC DNA]</scope>
    <source>
        <strain evidence="6">Z151</strain>
    </source>
</reference>
<dbReference type="PANTHER" id="PTHR11461">
    <property type="entry name" value="SERINE PROTEASE INHIBITOR, SERPIN"/>
    <property type="match status" value="1"/>
</dbReference>
<protein>
    <submittedName>
        <fullName evidence="5">Leukocyte elastase inhibitor</fullName>
    </submittedName>
</protein>
<comment type="caution">
    <text evidence="5">The sequence shown here is derived from an EMBL/GenBank/DDBJ whole genome shotgun (WGS) entry which is preliminary data.</text>
</comment>
<dbReference type="SUPFAM" id="SSF56574">
    <property type="entry name" value="Serpins"/>
    <property type="match status" value="1"/>
</dbReference>
<dbReference type="OrthoDB" id="671595at2759"/>
<dbReference type="AlphaFoldDB" id="A0A1W0WXH4"/>
<dbReference type="CDD" id="cd19590">
    <property type="entry name" value="serpin_thermopin-like"/>
    <property type="match status" value="1"/>
</dbReference>
<dbReference type="GO" id="GO:0005615">
    <property type="term" value="C:extracellular space"/>
    <property type="evidence" value="ECO:0007669"/>
    <property type="project" value="InterPro"/>
</dbReference>
<feature type="chain" id="PRO_5012506513" evidence="3">
    <location>
        <begin position="20"/>
        <end position="402"/>
    </location>
</feature>
<feature type="domain" description="Serpin" evidence="4">
    <location>
        <begin position="33"/>
        <end position="398"/>
    </location>
</feature>
<keyword evidence="6" id="KW-1185">Reference proteome</keyword>
<dbReference type="Proteomes" id="UP000192578">
    <property type="component" value="Unassembled WGS sequence"/>
</dbReference>
<evidence type="ECO:0000259" key="4">
    <source>
        <dbReference type="SMART" id="SM00093"/>
    </source>
</evidence>
<evidence type="ECO:0000313" key="6">
    <source>
        <dbReference type="Proteomes" id="UP000192578"/>
    </source>
</evidence>
<evidence type="ECO:0000256" key="1">
    <source>
        <dbReference type="ARBA" id="ARBA00009500"/>
    </source>
</evidence>
<evidence type="ECO:0000256" key="2">
    <source>
        <dbReference type="RuleBase" id="RU000411"/>
    </source>
</evidence>
<dbReference type="InterPro" id="IPR023795">
    <property type="entry name" value="Serpin_CS"/>
</dbReference>
<organism evidence="5 6">
    <name type="scientific">Hypsibius exemplaris</name>
    <name type="common">Freshwater tardigrade</name>
    <dbReference type="NCBI Taxonomy" id="2072580"/>
    <lineage>
        <taxon>Eukaryota</taxon>
        <taxon>Metazoa</taxon>
        <taxon>Ecdysozoa</taxon>
        <taxon>Tardigrada</taxon>
        <taxon>Eutardigrada</taxon>
        <taxon>Parachela</taxon>
        <taxon>Hypsibioidea</taxon>
        <taxon>Hypsibiidae</taxon>
        <taxon>Hypsibius</taxon>
    </lineage>
</organism>
<dbReference type="InterPro" id="IPR036186">
    <property type="entry name" value="Serpin_sf"/>
</dbReference>
<dbReference type="InterPro" id="IPR042185">
    <property type="entry name" value="Serpin_sf_2"/>
</dbReference>
<keyword evidence="3" id="KW-0732">Signal</keyword>
<proteinExistence type="inferred from homology"/>
<sequence>MDLMQGLLVLPLVITLVSSEPTSGQGVVHNFAVDLFKSVNKITDQGRTDKNVALSPFSAKAALAMVFVGANGTTRSEIGSALGVADEPISVLALKLKSINAESQDYVLQSANGIFLEKTYEILPKFRSSVTDDFGANISTVDFVKQADQSRVQINSFVAEKTDNKIRDLFPVRSLDSDTRLVLVNAVYFKAQWANQFDKNATSLQPFTLVNNQTKQVPLMALPKTRLPYAQCEELGGAQLVELNYVGSTTSMVVILPEEQSDLAKLEKLLTAETLNSSLTQLDDSSRTFVLMFLPKFTISTEYDLIEPLKELGVNAAFGHADLSGISGKKDLMISKIVQKVFVTVDEEGTAAAAATAVVSKQRRIIPTVSVRADRPFLFLIRHKPTNSILFLGRITDPPLGN</sequence>
<dbReference type="Pfam" id="PF00079">
    <property type="entry name" value="Serpin"/>
    <property type="match status" value="1"/>
</dbReference>
<dbReference type="EMBL" id="MTYJ01000035">
    <property type="protein sequence ID" value="OQV19909.1"/>
    <property type="molecule type" value="Genomic_DNA"/>
</dbReference>